<feature type="domain" description="Sushi" evidence="12">
    <location>
        <begin position="500"/>
        <end position="557"/>
    </location>
</feature>
<keyword evidence="7" id="KW-0325">Glycoprotein</keyword>
<keyword evidence="10" id="KW-0472">Membrane</keyword>
<dbReference type="Gene3D" id="2.10.70.10">
    <property type="entry name" value="Complement Module, domain 1"/>
    <property type="match status" value="11"/>
</dbReference>
<feature type="compositionally biased region" description="Polar residues" evidence="9">
    <location>
        <begin position="102"/>
        <end position="122"/>
    </location>
</feature>
<feature type="domain" description="Sushi" evidence="12">
    <location>
        <begin position="677"/>
        <end position="736"/>
    </location>
</feature>
<feature type="domain" description="Sushi" evidence="12">
    <location>
        <begin position="618"/>
        <end position="676"/>
    </location>
</feature>
<dbReference type="Pfam" id="PF22633">
    <property type="entry name" value="F5_F8_type_C_2"/>
    <property type="match status" value="1"/>
</dbReference>
<dbReference type="InterPro" id="IPR006585">
    <property type="entry name" value="FTP1"/>
</dbReference>
<evidence type="ECO:0000256" key="7">
    <source>
        <dbReference type="ARBA" id="ARBA00023180"/>
    </source>
</evidence>
<proteinExistence type="predicted"/>
<dbReference type="SMART" id="SM00034">
    <property type="entry name" value="CLECT"/>
    <property type="match status" value="1"/>
</dbReference>
<feature type="disulfide bond" evidence="8">
    <location>
        <begin position="773"/>
        <end position="800"/>
    </location>
</feature>
<keyword evidence="4" id="KW-0677">Repeat</keyword>
<protein>
    <submittedName>
        <fullName evidence="14">Sushi, von Willebrand factor type A, EGF and pentraxin domain-containing protein 1-like</fullName>
    </submittedName>
</protein>
<feature type="domain" description="Sushi" evidence="12">
    <location>
        <begin position="382"/>
        <end position="439"/>
    </location>
</feature>
<dbReference type="SUPFAM" id="SSF56436">
    <property type="entry name" value="C-type lectin-like"/>
    <property type="match status" value="1"/>
</dbReference>
<feature type="domain" description="Sushi" evidence="12">
    <location>
        <begin position="803"/>
        <end position="862"/>
    </location>
</feature>
<name>A0ABM1TIS3_LIMPO</name>
<evidence type="ECO:0000259" key="11">
    <source>
        <dbReference type="PROSITE" id="PS50041"/>
    </source>
</evidence>
<keyword evidence="13" id="KW-1185">Reference proteome</keyword>
<dbReference type="SMART" id="SM00032">
    <property type="entry name" value="CCP"/>
    <property type="match status" value="11"/>
</dbReference>
<dbReference type="SUPFAM" id="SSF49785">
    <property type="entry name" value="Galactose-binding domain-like"/>
    <property type="match status" value="1"/>
</dbReference>
<dbReference type="PROSITE" id="PS00615">
    <property type="entry name" value="C_TYPE_LECTIN_1"/>
    <property type="match status" value="1"/>
</dbReference>
<dbReference type="PANTHER" id="PTHR46393:SF7">
    <property type="entry name" value="COMPLEMENT C2"/>
    <property type="match status" value="1"/>
</dbReference>
<dbReference type="RefSeq" id="XP_022255779.1">
    <property type="nucleotide sequence ID" value="XM_022400071.1"/>
</dbReference>
<sequence>WRSSKSLVRLQAQMLRTPGLQRCSVFAHISLTKAKRCPHPAVPLYSKVSLSQEDRIPGSFATYSCDDGYELFGESTRVCLPDGTWQGDLSYCAVNVAYGKPANQSSSTRGGSPQNANDGDTTTLHENKFCTETKKENSPWWQVDLLQTYEVKVVRIITRGCCGHKPLHDLEIRVGNSSTVQLNRLCAWYPGTIEDGTTKDFECAYPIIGRYAFVQMVGIEGSLSLCEVMVFTVQEISVDRCANQLEPLKLTIFNQTCYEFQGDKGGTFTNADQYCRARGGFIAHSMSNIIHNFLSSELERKKDNLKSNLVWLGAQRERGIVSQKWHWVNNQTIVNFLWAPDQPNNYNGQQNCVVLDGGRKWLWNDVTCDLDYLPWICQYSPSNCGSPDRKENSTILEKTFNLGQKVTYVCPIGNMLIGDRMRTCAPDGFWTGSAPSCKYVDCGPLSNITNGYILYLDARTTFNATAQYACDQNYTLNGTDTRRCLGNSEWEGEEAQCLFNHCPKLETPPNSFLEVTGQTAGSQAKYSCEKGYKLVGTKVRKCELGGIWTGRDPQCKFIDCGRPSPLSNGDLVFLNQTTTYLSKVQYTCHQNFSLVGDKERTCLDTRLWSGQDPVCKLIDCGEPNIYPGSYVEGDEFTVHSVIDYFCETGHVMISASSRRVCGLDGKWTGEAAVCHFVDCGRVPPIPRGSVHYANETTFLYSLISYKCNFGYRLVGDSVRRCLEDGHWGGNTPLCEEIRCPVPQVPRNATVVYSGNDRSSAASFKIGANAQYRCVEGHVLRGVSLRRCLQTGEWSGEVPSCQYVDCRFPFPVAHGHWLLPNNSTFYGMSVEYECDENYKVVGPSRRLCLDNGTWSGQDPRCIEISCGVPDTLDTMTFVDGSVFTIGRMVVYSCIKGYEVIGESIRSCLKSGQWSGQTPFCQLIDCGQPTVVTNGRGFLMNGTTTYKATVEYQCLPDFRMVGDPVRQCLFSGNWSGQEPRCIDIPPSPDPNENLVNGELSDSQADADRSKTIGIAVAVGIGAVLVLVIIIVVVCIKTKKARPIKNTENVPVHRPSGKEASVLSYSNFGVEIDGGGDPNSGAIRHNPNGLVTFNSNHQPPIYANVTVNGQNFNSSNTNDKTAAVASTNNI</sequence>
<dbReference type="InterPro" id="IPR008979">
    <property type="entry name" value="Galactose-bd-like_sf"/>
</dbReference>
<dbReference type="Pfam" id="PF00084">
    <property type="entry name" value="Sushi"/>
    <property type="match status" value="11"/>
</dbReference>
<evidence type="ECO:0000256" key="2">
    <source>
        <dbReference type="ARBA" id="ARBA00022723"/>
    </source>
</evidence>
<keyword evidence="1 8" id="KW-0768">Sushi</keyword>
<accession>A0ABM1TIS3</accession>
<dbReference type="PANTHER" id="PTHR46393">
    <property type="entry name" value="SUSHI DOMAIN-CONTAINING PROTEIN"/>
    <property type="match status" value="1"/>
</dbReference>
<feature type="domain" description="C-type lectin" evidence="11">
    <location>
        <begin position="253"/>
        <end position="369"/>
    </location>
</feature>
<feature type="disulfide bond" evidence="8">
    <location>
        <begin position="470"/>
        <end position="497"/>
    </location>
</feature>
<dbReference type="Gene3D" id="3.10.100.10">
    <property type="entry name" value="Mannose-Binding Protein A, subunit A"/>
    <property type="match status" value="1"/>
</dbReference>
<dbReference type="CDD" id="cd00037">
    <property type="entry name" value="CLECT"/>
    <property type="match status" value="1"/>
</dbReference>
<evidence type="ECO:0000256" key="1">
    <source>
        <dbReference type="ARBA" id="ARBA00022659"/>
    </source>
</evidence>
<keyword evidence="10" id="KW-1133">Transmembrane helix</keyword>
<dbReference type="InterPro" id="IPR018378">
    <property type="entry name" value="C-type_lectin_CS"/>
</dbReference>
<feature type="disulfide bond" evidence="8">
    <location>
        <begin position="588"/>
        <end position="615"/>
    </location>
</feature>
<evidence type="ECO:0000256" key="9">
    <source>
        <dbReference type="SAM" id="MobiDB-lite"/>
    </source>
</evidence>
<feature type="domain" description="Sushi" evidence="12">
    <location>
        <begin position="863"/>
        <end position="921"/>
    </location>
</feature>
<dbReference type="InterPro" id="IPR001304">
    <property type="entry name" value="C-type_lectin-like"/>
</dbReference>
<feature type="disulfide bond" evidence="8">
    <location>
        <begin position="833"/>
        <end position="860"/>
    </location>
</feature>
<dbReference type="InterPro" id="IPR016186">
    <property type="entry name" value="C-type_lectin-like/link_sf"/>
</dbReference>
<dbReference type="PROSITE" id="PS50041">
    <property type="entry name" value="C_TYPE_LECTIN_2"/>
    <property type="match status" value="1"/>
</dbReference>
<dbReference type="SUPFAM" id="SSF57535">
    <property type="entry name" value="Complement control module/SCR domain"/>
    <property type="match status" value="11"/>
</dbReference>
<evidence type="ECO:0000256" key="3">
    <source>
        <dbReference type="ARBA" id="ARBA00022729"/>
    </source>
</evidence>
<feature type="non-terminal residue" evidence="14">
    <location>
        <position position="1"/>
    </location>
</feature>
<feature type="disulfide bond" evidence="8">
    <location>
        <begin position="65"/>
        <end position="92"/>
    </location>
</feature>
<dbReference type="InterPro" id="IPR000436">
    <property type="entry name" value="Sushi_SCR_CCP_dom"/>
</dbReference>
<feature type="region of interest" description="Disordered" evidence="9">
    <location>
        <begin position="102"/>
        <end position="124"/>
    </location>
</feature>
<evidence type="ECO:0000256" key="5">
    <source>
        <dbReference type="ARBA" id="ARBA00022837"/>
    </source>
</evidence>
<dbReference type="Pfam" id="PF00059">
    <property type="entry name" value="Lectin_C"/>
    <property type="match status" value="1"/>
</dbReference>
<feature type="disulfide bond" evidence="8">
    <location>
        <begin position="528"/>
        <end position="555"/>
    </location>
</feature>
<feature type="disulfide bond" evidence="8">
    <location>
        <begin position="892"/>
        <end position="919"/>
    </location>
</feature>
<feature type="disulfide bond" evidence="8">
    <location>
        <begin position="410"/>
        <end position="437"/>
    </location>
</feature>
<keyword evidence="5" id="KW-0106">Calcium</keyword>
<dbReference type="SMART" id="SM00607">
    <property type="entry name" value="FTP"/>
    <property type="match status" value="1"/>
</dbReference>
<keyword evidence="3" id="KW-0732">Signal</keyword>
<evidence type="ECO:0000313" key="13">
    <source>
        <dbReference type="Proteomes" id="UP000694941"/>
    </source>
</evidence>
<keyword evidence="6 8" id="KW-1015">Disulfide bond</keyword>
<evidence type="ECO:0000259" key="12">
    <source>
        <dbReference type="PROSITE" id="PS50923"/>
    </source>
</evidence>
<keyword evidence="10" id="KW-0812">Transmembrane</keyword>
<dbReference type="Gene3D" id="2.60.120.260">
    <property type="entry name" value="Galactose-binding domain-like"/>
    <property type="match status" value="1"/>
</dbReference>
<evidence type="ECO:0000256" key="4">
    <source>
        <dbReference type="ARBA" id="ARBA00022737"/>
    </source>
</evidence>
<feature type="domain" description="Sushi" evidence="12">
    <location>
        <begin position="440"/>
        <end position="499"/>
    </location>
</feature>
<dbReference type="Proteomes" id="UP000694941">
    <property type="component" value="Unplaced"/>
</dbReference>
<feature type="domain" description="Sushi" evidence="12">
    <location>
        <begin position="35"/>
        <end position="94"/>
    </location>
</feature>
<feature type="domain" description="Sushi" evidence="12">
    <location>
        <begin position="558"/>
        <end position="617"/>
    </location>
</feature>
<feature type="domain" description="Sushi" evidence="12">
    <location>
        <begin position="922"/>
        <end position="981"/>
    </location>
</feature>
<dbReference type="PROSITE" id="PS50923">
    <property type="entry name" value="SUSHI"/>
    <property type="match status" value="11"/>
</dbReference>
<feature type="disulfide bond" evidence="8">
    <location>
        <begin position="952"/>
        <end position="979"/>
    </location>
</feature>
<reference evidence="14" key="1">
    <citation type="submission" date="2025-08" db="UniProtKB">
        <authorList>
            <consortium name="RefSeq"/>
        </authorList>
    </citation>
    <scope>IDENTIFICATION</scope>
    <source>
        <tissue evidence="14">Muscle</tissue>
    </source>
</reference>
<organism evidence="13 14">
    <name type="scientific">Limulus polyphemus</name>
    <name type="common">Atlantic horseshoe crab</name>
    <dbReference type="NCBI Taxonomy" id="6850"/>
    <lineage>
        <taxon>Eukaryota</taxon>
        <taxon>Metazoa</taxon>
        <taxon>Ecdysozoa</taxon>
        <taxon>Arthropoda</taxon>
        <taxon>Chelicerata</taxon>
        <taxon>Merostomata</taxon>
        <taxon>Xiphosura</taxon>
        <taxon>Limulidae</taxon>
        <taxon>Limulus</taxon>
    </lineage>
</organism>
<evidence type="ECO:0000313" key="14">
    <source>
        <dbReference type="RefSeq" id="XP_022255779.1"/>
    </source>
</evidence>
<evidence type="ECO:0000256" key="6">
    <source>
        <dbReference type="ARBA" id="ARBA00023157"/>
    </source>
</evidence>
<evidence type="ECO:0000256" key="8">
    <source>
        <dbReference type="PROSITE-ProRule" id="PRU00302"/>
    </source>
</evidence>
<keyword evidence="2" id="KW-0479">Metal-binding</keyword>
<dbReference type="InterPro" id="IPR035976">
    <property type="entry name" value="Sushi/SCR/CCP_sf"/>
</dbReference>
<feature type="transmembrane region" description="Helical" evidence="10">
    <location>
        <begin position="1010"/>
        <end position="1033"/>
    </location>
</feature>
<feature type="domain" description="Sushi" evidence="12">
    <location>
        <begin position="737"/>
        <end position="802"/>
    </location>
</feature>
<dbReference type="InterPro" id="IPR016187">
    <property type="entry name" value="CTDL_fold"/>
</dbReference>
<feature type="disulfide bond" evidence="8">
    <location>
        <begin position="707"/>
        <end position="734"/>
    </location>
</feature>
<dbReference type="GeneID" id="106471454"/>
<gene>
    <name evidence="14" type="primary">LOC106471454</name>
</gene>
<dbReference type="CDD" id="cd00033">
    <property type="entry name" value="CCP"/>
    <property type="match status" value="11"/>
</dbReference>
<comment type="caution">
    <text evidence="8">Lacks conserved residue(s) required for the propagation of feature annotation.</text>
</comment>
<evidence type="ECO:0000256" key="10">
    <source>
        <dbReference type="SAM" id="Phobius"/>
    </source>
</evidence>